<feature type="region of interest" description="Disordered" evidence="1">
    <location>
        <begin position="210"/>
        <end position="235"/>
    </location>
</feature>
<evidence type="ECO:0000313" key="2">
    <source>
        <dbReference type="EMBL" id="ESN92944.1"/>
    </source>
</evidence>
<name>T1EW98_HELRO</name>
<accession>T1EW98</accession>
<dbReference type="GeneID" id="20200848"/>
<feature type="compositionally biased region" description="Polar residues" evidence="1">
    <location>
        <begin position="221"/>
        <end position="235"/>
    </location>
</feature>
<proteinExistence type="predicted"/>
<dbReference type="HOGENOM" id="CLU_034980_0_0_1"/>
<dbReference type="EnsemblMetazoa" id="HelroT165085">
    <property type="protein sequence ID" value="HelroP165085"/>
    <property type="gene ID" value="HelroG165085"/>
</dbReference>
<dbReference type="EMBL" id="AMQM01001934">
    <property type="status" value="NOT_ANNOTATED_CDS"/>
    <property type="molecule type" value="Genomic_DNA"/>
</dbReference>
<organism evidence="3 4">
    <name type="scientific">Helobdella robusta</name>
    <name type="common">Californian leech</name>
    <dbReference type="NCBI Taxonomy" id="6412"/>
    <lineage>
        <taxon>Eukaryota</taxon>
        <taxon>Metazoa</taxon>
        <taxon>Spiralia</taxon>
        <taxon>Lophotrochozoa</taxon>
        <taxon>Annelida</taxon>
        <taxon>Clitellata</taxon>
        <taxon>Hirudinea</taxon>
        <taxon>Rhynchobdellida</taxon>
        <taxon>Glossiphoniidae</taxon>
        <taxon>Helobdella</taxon>
    </lineage>
</organism>
<dbReference type="OrthoDB" id="6617942at2759"/>
<sequence>MPKTRKELFCEVFGLPTDLLGNVLPTNSDVMKCYLWNRNLLKESANGKDPSVNNISRLILTELKQIWQKASIPIISDQRILSLIANLNQKYKSIKKNMRKSQEKTLAFREVSEKTLFDISACKCGEDFDNCFCKNKVPKRERDFLTDQRTVRKMIIGNTDKKISQSLQKSLARKAKEEARLSKIEGPCAKKQKCDNLAFDEVEEIKQINFPPDSSEEYKPSTPSQLRRPSPSNFRKSVKLPNLAQACDRSASLLVNAVLQDLQIITKTNSSQIVDRTVRGLYFNGRKDKTIQQDKKGTKYYRSTVTEEHVVLLSEPGSLFLGHVSPMSGSAKNITLSIKTFLKDADSNINELKAIGCDGTVINTGLTNGVIRQLELFIGRPLQWHICLLHTNELPLRHLIQFLDGKTSNPRCFSGEIGKMLENCEKLSIAAFEPIETELPSIHQNDLSTDQTYLFDISLEQMIMDIPNNIEFLKLPCHTQAVERMIKLVTEASLSVCGEKARDGFIRTKLASQNDIPKFETKKHFII</sequence>
<dbReference type="Proteomes" id="UP000015101">
    <property type="component" value="Unassembled WGS sequence"/>
</dbReference>
<reference evidence="3" key="3">
    <citation type="submission" date="2015-06" db="UniProtKB">
        <authorList>
            <consortium name="EnsemblMetazoa"/>
        </authorList>
    </citation>
    <scope>IDENTIFICATION</scope>
</reference>
<dbReference type="KEGG" id="hro:HELRODRAFT_165085"/>
<reference evidence="4" key="1">
    <citation type="submission" date="2012-12" db="EMBL/GenBank/DDBJ databases">
        <authorList>
            <person name="Hellsten U."/>
            <person name="Grimwood J."/>
            <person name="Chapman J.A."/>
            <person name="Shapiro H."/>
            <person name="Aerts A."/>
            <person name="Otillar R.P."/>
            <person name="Terry A.Y."/>
            <person name="Boore J.L."/>
            <person name="Simakov O."/>
            <person name="Marletaz F."/>
            <person name="Cho S.-J."/>
            <person name="Edsinger-Gonzales E."/>
            <person name="Havlak P."/>
            <person name="Kuo D.-H."/>
            <person name="Larsson T."/>
            <person name="Lv J."/>
            <person name="Arendt D."/>
            <person name="Savage R."/>
            <person name="Osoegawa K."/>
            <person name="de Jong P."/>
            <person name="Lindberg D.R."/>
            <person name="Seaver E.C."/>
            <person name="Weisblat D.A."/>
            <person name="Putnam N.H."/>
            <person name="Grigoriev I.V."/>
            <person name="Rokhsar D.S."/>
        </authorList>
    </citation>
    <scope>NUCLEOTIDE SEQUENCE</scope>
</reference>
<reference evidence="2 4" key="2">
    <citation type="journal article" date="2013" name="Nature">
        <title>Insights into bilaterian evolution from three spiralian genomes.</title>
        <authorList>
            <person name="Simakov O."/>
            <person name="Marletaz F."/>
            <person name="Cho S.J."/>
            <person name="Edsinger-Gonzales E."/>
            <person name="Havlak P."/>
            <person name="Hellsten U."/>
            <person name="Kuo D.H."/>
            <person name="Larsson T."/>
            <person name="Lv J."/>
            <person name="Arendt D."/>
            <person name="Savage R."/>
            <person name="Osoegawa K."/>
            <person name="de Jong P."/>
            <person name="Grimwood J."/>
            <person name="Chapman J.A."/>
            <person name="Shapiro H."/>
            <person name="Aerts A."/>
            <person name="Otillar R.P."/>
            <person name="Terry A.Y."/>
            <person name="Boore J.L."/>
            <person name="Grigoriev I.V."/>
            <person name="Lindberg D.R."/>
            <person name="Seaver E.C."/>
            <person name="Weisblat D.A."/>
            <person name="Putnam N.H."/>
            <person name="Rokhsar D.S."/>
        </authorList>
    </citation>
    <scope>NUCLEOTIDE SEQUENCE</scope>
</reference>
<protein>
    <submittedName>
        <fullName evidence="2 3">Uncharacterized protein</fullName>
    </submittedName>
</protein>
<dbReference type="EMBL" id="AMQM01001933">
    <property type="status" value="NOT_ANNOTATED_CDS"/>
    <property type="molecule type" value="Genomic_DNA"/>
</dbReference>
<gene>
    <name evidence="3" type="primary">20200848</name>
    <name evidence="2" type="ORF">HELRODRAFT_165085</name>
</gene>
<keyword evidence="4" id="KW-1185">Reference proteome</keyword>
<dbReference type="RefSeq" id="XP_009029224.1">
    <property type="nucleotide sequence ID" value="XM_009030976.1"/>
</dbReference>
<dbReference type="AlphaFoldDB" id="T1EW98"/>
<dbReference type="CTD" id="20200848"/>
<dbReference type="eggNOG" id="ENOG502RZHU">
    <property type="taxonomic scope" value="Eukaryota"/>
</dbReference>
<dbReference type="PANTHER" id="PTHR46409:SF1">
    <property type="entry name" value="HTH PSQ-TYPE DOMAIN-CONTAINING PROTEIN"/>
    <property type="match status" value="1"/>
</dbReference>
<dbReference type="PANTHER" id="PTHR46409">
    <property type="entry name" value="HTH PSQ-TYPE DOMAIN-CONTAINING PROTEIN"/>
    <property type="match status" value="1"/>
</dbReference>
<dbReference type="EMBL" id="KB097639">
    <property type="protein sequence ID" value="ESN92944.1"/>
    <property type="molecule type" value="Genomic_DNA"/>
</dbReference>
<dbReference type="InParanoid" id="T1EW98"/>
<evidence type="ECO:0000313" key="3">
    <source>
        <dbReference type="EnsemblMetazoa" id="HelroP165085"/>
    </source>
</evidence>
<dbReference type="OMA" id="QIWQKAS"/>
<evidence type="ECO:0000256" key="1">
    <source>
        <dbReference type="SAM" id="MobiDB-lite"/>
    </source>
</evidence>
<evidence type="ECO:0000313" key="4">
    <source>
        <dbReference type="Proteomes" id="UP000015101"/>
    </source>
</evidence>